<proteinExistence type="predicted"/>
<evidence type="ECO:0000313" key="2">
    <source>
        <dbReference type="EMBL" id="KAK5607907.1"/>
    </source>
</evidence>
<evidence type="ECO:0000256" key="1">
    <source>
        <dbReference type="SAM" id="Phobius"/>
    </source>
</evidence>
<reference evidence="2 3" key="1">
    <citation type="submission" date="2021-06" db="EMBL/GenBank/DDBJ databases">
        <authorList>
            <person name="Palmer J.M."/>
        </authorList>
    </citation>
    <scope>NUCLEOTIDE SEQUENCE [LARGE SCALE GENOMIC DNA]</scope>
    <source>
        <strain evidence="2 3">MEX-2019</strain>
        <tissue evidence="2">Muscle</tissue>
    </source>
</reference>
<dbReference type="EMBL" id="JAHHUM010001907">
    <property type="protein sequence ID" value="KAK5607907.1"/>
    <property type="molecule type" value="Genomic_DNA"/>
</dbReference>
<gene>
    <name evidence="2" type="ORF">CRENBAI_008880</name>
</gene>
<name>A0AAV9RG39_9TELE</name>
<protein>
    <submittedName>
        <fullName evidence="2">Uncharacterized protein</fullName>
    </submittedName>
</protein>
<keyword evidence="3" id="KW-1185">Reference proteome</keyword>
<dbReference type="AlphaFoldDB" id="A0AAV9RG39"/>
<accession>A0AAV9RG39</accession>
<evidence type="ECO:0000313" key="3">
    <source>
        <dbReference type="Proteomes" id="UP001311232"/>
    </source>
</evidence>
<keyword evidence="1" id="KW-1133">Transmembrane helix</keyword>
<feature type="transmembrane region" description="Helical" evidence="1">
    <location>
        <begin position="15"/>
        <end position="39"/>
    </location>
</feature>
<comment type="caution">
    <text evidence="2">The sequence shown here is derived from an EMBL/GenBank/DDBJ whole genome shotgun (WGS) entry which is preliminary data.</text>
</comment>
<keyword evidence="1" id="KW-0812">Transmembrane</keyword>
<dbReference type="Proteomes" id="UP001311232">
    <property type="component" value="Unassembled WGS sequence"/>
</dbReference>
<sequence length="171" mass="19196">MPTLFLVPLISPMRVLALILLLHLTGISIWPPAMFLLLLPHNSKRLVSTQVRTWTPLCWLSLPHSFHALALLCLHLHLQGLLFLFESILGSSLILLPNVAEVAQPPCRFLLPLLVHSPRARSPRSFSISKASPPLLPRQRHLPLLFFRVPRLFLIPSLHNSLCPKPGSAHL</sequence>
<organism evidence="2 3">
    <name type="scientific">Crenichthys baileyi</name>
    <name type="common">White River springfish</name>
    <dbReference type="NCBI Taxonomy" id="28760"/>
    <lineage>
        <taxon>Eukaryota</taxon>
        <taxon>Metazoa</taxon>
        <taxon>Chordata</taxon>
        <taxon>Craniata</taxon>
        <taxon>Vertebrata</taxon>
        <taxon>Euteleostomi</taxon>
        <taxon>Actinopterygii</taxon>
        <taxon>Neopterygii</taxon>
        <taxon>Teleostei</taxon>
        <taxon>Neoteleostei</taxon>
        <taxon>Acanthomorphata</taxon>
        <taxon>Ovalentaria</taxon>
        <taxon>Atherinomorphae</taxon>
        <taxon>Cyprinodontiformes</taxon>
        <taxon>Goodeidae</taxon>
        <taxon>Crenichthys</taxon>
    </lineage>
</organism>
<keyword evidence="1" id="KW-0472">Membrane</keyword>